<evidence type="ECO:0000313" key="2">
    <source>
        <dbReference type="EMBL" id="TKD53225.1"/>
    </source>
</evidence>
<proteinExistence type="predicted"/>
<sequence length="156" mass="17245">MAKGEHDFDYASVEVPPGAIFIEADEPLLVYPSVAAAERHLEAEDVTDGVYPAAYGPNGEPYRVRSDGRHVIIEPTGEPERAGELRLLRLQYLEAIGRNPDANSTNNDLVATVWVIERDVWRKHGPYGDRCGTRVPPWGCIGLLLLVAAGFYLAFR</sequence>
<keyword evidence="3" id="KW-1185">Reference proteome</keyword>
<comment type="caution">
    <text evidence="2">The sequence shown here is derived from an EMBL/GenBank/DDBJ whole genome shotgun (WGS) entry which is preliminary data.</text>
</comment>
<reference evidence="2 3" key="1">
    <citation type="submission" date="2019-04" db="EMBL/GenBank/DDBJ databases">
        <authorList>
            <person name="Yang Y."/>
            <person name="Wei D."/>
        </authorList>
    </citation>
    <scope>NUCLEOTIDE SEQUENCE [LARGE SCALE GENOMIC DNA]</scope>
    <source>
        <strain evidence="2 3">L-1-4w-11</strain>
    </source>
</reference>
<feature type="transmembrane region" description="Helical" evidence="1">
    <location>
        <begin position="135"/>
        <end position="155"/>
    </location>
</feature>
<dbReference type="RefSeq" id="WP_136941644.1">
    <property type="nucleotide sequence ID" value="NZ_SWKR01000001.1"/>
</dbReference>
<keyword evidence="1" id="KW-0812">Transmembrane</keyword>
<name>A0A4U1L9U4_9SPHN</name>
<keyword evidence="1" id="KW-1133">Transmembrane helix</keyword>
<gene>
    <name evidence="2" type="ORF">FBR43_02545</name>
</gene>
<dbReference type="AlphaFoldDB" id="A0A4U1L9U4"/>
<organism evidence="2 3">
    <name type="scientific">Sphingomonas baiyangensis</name>
    <dbReference type="NCBI Taxonomy" id="2572576"/>
    <lineage>
        <taxon>Bacteria</taxon>
        <taxon>Pseudomonadati</taxon>
        <taxon>Pseudomonadota</taxon>
        <taxon>Alphaproteobacteria</taxon>
        <taxon>Sphingomonadales</taxon>
        <taxon>Sphingomonadaceae</taxon>
        <taxon>Sphingomonas</taxon>
    </lineage>
</organism>
<accession>A0A4U1L9U4</accession>
<dbReference type="OrthoDB" id="7568178at2"/>
<evidence type="ECO:0000313" key="3">
    <source>
        <dbReference type="Proteomes" id="UP000309138"/>
    </source>
</evidence>
<dbReference type="EMBL" id="SWKR01000001">
    <property type="protein sequence ID" value="TKD53225.1"/>
    <property type="molecule type" value="Genomic_DNA"/>
</dbReference>
<evidence type="ECO:0000256" key="1">
    <source>
        <dbReference type="SAM" id="Phobius"/>
    </source>
</evidence>
<protein>
    <submittedName>
        <fullName evidence="2">Uncharacterized protein</fullName>
    </submittedName>
</protein>
<keyword evidence="1" id="KW-0472">Membrane</keyword>
<dbReference type="Proteomes" id="UP000309138">
    <property type="component" value="Unassembled WGS sequence"/>
</dbReference>